<keyword evidence="4" id="KW-0804">Transcription</keyword>
<dbReference type="RefSeq" id="WP_165229375.1">
    <property type="nucleotide sequence ID" value="NZ_JAAKZV010000001.1"/>
</dbReference>
<organism evidence="6 7">
    <name type="scientific">Streptomyces coryli</name>
    <dbReference type="NCBI Taxonomy" id="1128680"/>
    <lineage>
        <taxon>Bacteria</taxon>
        <taxon>Bacillati</taxon>
        <taxon>Actinomycetota</taxon>
        <taxon>Actinomycetes</taxon>
        <taxon>Kitasatosporales</taxon>
        <taxon>Streptomycetaceae</taxon>
        <taxon>Streptomyces</taxon>
    </lineage>
</organism>
<feature type="domain" description="HTH lysR-type" evidence="5">
    <location>
        <begin position="1"/>
        <end position="58"/>
    </location>
</feature>
<dbReference type="InterPro" id="IPR036390">
    <property type="entry name" value="WH_DNA-bd_sf"/>
</dbReference>
<dbReference type="Gene3D" id="3.40.190.290">
    <property type="match status" value="1"/>
</dbReference>
<dbReference type="FunFam" id="1.10.10.10:FF:000001">
    <property type="entry name" value="LysR family transcriptional regulator"/>
    <property type="match status" value="1"/>
</dbReference>
<reference evidence="6 7" key="1">
    <citation type="submission" date="2020-02" db="EMBL/GenBank/DDBJ databases">
        <title>Whole-genome analyses of novel actinobacteria.</title>
        <authorList>
            <person name="Sahin N."/>
        </authorList>
    </citation>
    <scope>NUCLEOTIDE SEQUENCE [LARGE SCALE GENOMIC DNA]</scope>
    <source>
        <strain evidence="6 7">A7024</strain>
    </source>
</reference>
<keyword evidence="3" id="KW-0238">DNA-binding</keyword>
<dbReference type="PANTHER" id="PTHR30346:SF28">
    <property type="entry name" value="HTH-TYPE TRANSCRIPTIONAL REGULATOR CYNR"/>
    <property type="match status" value="1"/>
</dbReference>
<dbReference type="EMBL" id="JAAKZV010000001">
    <property type="protein sequence ID" value="NGN62314.1"/>
    <property type="molecule type" value="Genomic_DNA"/>
</dbReference>
<accession>A0A6G4TR46</accession>
<dbReference type="Pfam" id="PF00126">
    <property type="entry name" value="HTH_1"/>
    <property type="match status" value="1"/>
</dbReference>
<comment type="similarity">
    <text evidence="1">Belongs to the LysR transcriptional regulatory family.</text>
</comment>
<dbReference type="SUPFAM" id="SSF46785">
    <property type="entry name" value="Winged helix' DNA-binding domain"/>
    <property type="match status" value="1"/>
</dbReference>
<protein>
    <submittedName>
        <fullName evidence="6">LysR family transcriptional regulator</fullName>
    </submittedName>
</protein>
<dbReference type="PRINTS" id="PR00039">
    <property type="entry name" value="HTHLYSR"/>
</dbReference>
<comment type="caution">
    <text evidence="6">The sequence shown here is derived from an EMBL/GenBank/DDBJ whole genome shotgun (WGS) entry which is preliminary data.</text>
</comment>
<evidence type="ECO:0000256" key="3">
    <source>
        <dbReference type="ARBA" id="ARBA00023125"/>
    </source>
</evidence>
<evidence type="ECO:0000256" key="1">
    <source>
        <dbReference type="ARBA" id="ARBA00009437"/>
    </source>
</evidence>
<keyword evidence="7" id="KW-1185">Reference proteome</keyword>
<evidence type="ECO:0000259" key="5">
    <source>
        <dbReference type="PROSITE" id="PS50931"/>
    </source>
</evidence>
<evidence type="ECO:0000256" key="4">
    <source>
        <dbReference type="ARBA" id="ARBA00023163"/>
    </source>
</evidence>
<dbReference type="InterPro" id="IPR000847">
    <property type="entry name" value="LysR_HTH_N"/>
</dbReference>
<dbReference type="PANTHER" id="PTHR30346">
    <property type="entry name" value="TRANSCRIPTIONAL DUAL REGULATOR HCAR-RELATED"/>
    <property type="match status" value="1"/>
</dbReference>
<keyword evidence="2" id="KW-0805">Transcription regulation</keyword>
<dbReference type="AlphaFoldDB" id="A0A6G4TR46"/>
<proteinExistence type="inferred from homology"/>
<evidence type="ECO:0000256" key="2">
    <source>
        <dbReference type="ARBA" id="ARBA00023015"/>
    </source>
</evidence>
<dbReference type="GO" id="GO:0003677">
    <property type="term" value="F:DNA binding"/>
    <property type="evidence" value="ECO:0007669"/>
    <property type="project" value="UniProtKB-KW"/>
</dbReference>
<name>A0A6G4TR46_9ACTN</name>
<dbReference type="InterPro" id="IPR036388">
    <property type="entry name" value="WH-like_DNA-bd_sf"/>
</dbReference>
<dbReference type="SUPFAM" id="SSF53850">
    <property type="entry name" value="Periplasmic binding protein-like II"/>
    <property type="match status" value="1"/>
</dbReference>
<dbReference type="PROSITE" id="PS50931">
    <property type="entry name" value="HTH_LYSR"/>
    <property type="match status" value="1"/>
</dbReference>
<sequence>MELRQLRYLVAIAEEGGFTRAAERVRVAQPAVSQQIAQLERELGARLFDRSGRRVRLTAAGEAFLPCARATLAAADAGKDAVAALRGELAGQLTLGTIPCPPDSFIRQLGVYRRRHPKVRLTLRTGDPEALAADVASGALAAALIGVTADRLPAGPAGQRLRATLASADLGTEPLVLAVPPDHHLAEAGEASLPDLRHEPIVTLTPGTGLRSVLESACATAGFTPNVHAETDDLAVLADMVAHGLGVGVLPRSAARSRQELVTLPLHDAPHRSMTLIWNRDRTSALTQAFLQDHT</sequence>
<dbReference type="GO" id="GO:0032993">
    <property type="term" value="C:protein-DNA complex"/>
    <property type="evidence" value="ECO:0007669"/>
    <property type="project" value="TreeGrafter"/>
</dbReference>
<dbReference type="Gene3D" id="1.10.10.10">
    <property type="entry name" value="Winged helix-like DNA-binding domain superfamily/Winged helix DNA-binding domain"/>
    <property type="match status" value="1"/>
</dbReference>
<evidence type="ECO:0000313" key="6">
    <source>
        <dbReference type="EMBL" id="NGN62314.1"/>
    </source>
</evidence>
<dbReference type="InterPro" id="IPR005119">
    <property type="entry name" value="LysR_subst-bd"/>
</dbReference>
<gene>
    <name evidence="6" type="ORF">G5C51_00105</name>
</gene>
<evidence type="ECO:0000313" key="7">
    <source>
        <dbReference type="Proteomes" id="UP000481583"/>
    </source>
</evidence>
<dbReference type="GO" id="GO:0003700">
    <property type="term" value="F:DNA-binding transcription factor activity"/>
    <property type="evidence" value="ECO:0007669"/>
    <property type="project" value="InterPro"/>
</dbReference>
<dbReference type="Proteomes" id="UP000481583">
    <property type="component" value="Unassembled WGS sequence"/>
</dbReference>
<dbReference type="Pfam" id="PF03466">
    <property type="entry name" value="LysR_substrate"/>
    <property type="match status" value="1"/>
</dbReference>